<keyword evidence="2 4" id="KW-0067">ATP-binding</keyword>
<dbReference type="GO" id="GO:0005886">
    <property type="term" value="C:plasma membrane"/>
    <property type="evidence" value="ECO:0007669"/>
    <property type="project" value="TreeGrafter"/>
</dbReference>
<dbReference type="InterPro" id="IPR017871">
    <property type="entry name" value="ABC_transporter-like_CS"/>
</dbReference>
<dbReference type="PROSITE" id="PS00211">
    <property type="entry name" value="ABC_TRANSPORTER_1"/>
    <property type="match status" value="1"/>
</dbReference>
<dbReference type="GO" id="GO:0016887">
    <property type="term" value="F:ATP hydrolysis activity"/>
    <property type="evidence" value="ECO:0007669"/>
    <property type="project" value="InterPro"/>
</dbReference>
<dbReference type="PROSITE" id="PS50893">
    <property type="entry name" value="ABC_TRANSPORTER_2"/>
    <property type="match status" value="1"/>
</dbReference>
<feature type="domain" description="ABC transporter" evidence="3">
    <location>
        <begin position="2"/>
        <end position="221"/>
    </location>
</feature>
<evidence type="ECO:0000256" key="1">
    <source>
        <dbReference type="ARBA" id="ARBA00022741"/>
    </source>
</evidence>
<gene>
    <name evidence="4" type="ORF">S18_870_0029</name>
</gene>
<organism evidence="4">
    <name type="scientific">uncultured Flavobacteriia bacterium</name>
    <dbReference type="NCBI Taxonomy" id="212695"/>
    <lineage>
        <taxon>Bacteria</taxon>
        <taxon>Pseudomonadati</taxon>
        <taxon>Bacteroidota</taxon>
        <taxon>Flavobacteriia</taxon>
        <taxon>environmental samples</taxon>
    </lineage>
</organism>
<dbReference type="InterPro" id="IPR025662">
    <property type="entry name" value="Sigma_54_int_dom_ATP-bd_1"/>
</dbReference>
<dbReference type="PROSITE" id="PS00675">
    <property type="entry name" value="SIGMA54_INTERACT_1"/>
    <property type="match status" value="1"/>
</dbReference>
<dbReference type="EMBL" id="FQ032825">
    <property type="protein sequence ID" value="CBL87506.1"/>
    <property type="molecule type" value="Genomic_DNA"/>
</dbReference>
<keyword evidence="1" id="KW-0547">Nucleotide-binding</keyword>
<evidence type="ECO:0000259" key="3">
    <source>
        <dbReference type="PROSITE" id="PS50893"/>
    </source>
</evidence>
<dbReference type="PANTHER" id="PTHR24220:SF470">
    <property type="entry name" value="CELL DIVISION ATP-BINDING PROTEIN FTSE"/>
    <property type="match status" value="1"/>
</dbReference>
<dbReference type="InterPro" id="IPR027417">
    <property type="entry name" value="P-loop_NTPase"/>
</dbReference>
<dbReference type="AlphaFoldDB" id="F4MMZ3"/>
<dbReference type="PANTHER" id="PTHR24220">
    <property type="entry name" value="IMPORT ATP-BINDING PROTEIN"/>
    <property type="match status" value="1"/>
</dbReference>
<dbReference type="InterPro" id="IPR003593">
    <property type="entry name" value="AAA+_ATPase"/>
</dbReference>
<evidence type="ECO:0000256" key="2">
    <source>
        <dbReference type="ARBA" id="ARBA00022840"/>
    </source>
</evidence>
<dbReference type="InterPro" id="IPR003439">
    <property type="entry name" value="ABC_transporter-like_ATP-bd"/>
</dbReference>
<reference evidence="4" key="1">
    <citation type="submission" date="2010-05" db="EMBL/GenBank/DDBJ databases">
        <authorList>
            <person name="Genoscope - CEA"/>
        </authorList>
    </citation>
    <scope>NUCLEOTIDE SEQUENCE</scope>
</reference>
<sequence>MITPSYLGETIEYSSLHACRSTLEDPTEFVYIIGETGSGKSTFLRCLYCSQKFLEGTAKVDNFNLNNINKTKIQKLRRNLGIIFQDFKLLEDRNINENLKFILKSIGWKNSNEIDDRIRDTLMKVGLEKKANKMPYELSGGEQQRASIARAIVNNPTLIIADEPTGNLDPKKSIEIVNLLKEINLNGSSVIIATHDYDIIKSQAGTMYECFDKKLKKIDNLS</sequence>
<dbReference type="InterPro" id="IPR015854">
    <property type="entry name" value="ABC_transpr_LolD-like"/>
</dbReference>
<proteinExistence type="predicted"/>
<evidence type="ECO:0000313" key="4">
    <source>
        <dbReference type="EMBL" id="CBL87506.1"/>
    </source>
</evidence>
<name>F4MMZ3_9BACT</name>
<dbReference type="GO" id="GO:0005524">
    <property type="term" value="F:ATP binding"/>
    <property type="evidence" value="ECO:0007669"/>
    <property type="project" value="UniProtKB-KW"/>
</dbReference>
<dbReference type="GO" id="GO:0022857">
    <property type="term" value="F:transmembrane transporter activity"/>
    <property type="evidence" value="ECO:0007669"/>
    <property type="project" value="TreeGrafter"/>
</dbReference>
<dbReference type="Pfam" id="PF00005">
    <property type="entry name" value="ABC_tran"/>
    <property type="match status" value="1"/>
</dbReference>
<accession>F4MMZ3</accession>
<dbReference type="SUPFAM" id="SSF52540">
    <property type="entry name" value="P-loop containing nucleoside triphosphate hydrolases"/>
    <property type="match status" value="1"/>
</dbReference>
<protein>
    <submittedName>
        <fullName evidence="4">ABC transporter ATP-binding protein</fullName>
    </submittedName>
</protein>
<dbReference type="SMART" id="SM00382">
    <property type="entry name" value="AAA"/>
    <property type="match status" value="1"/>
</dbReference>
<dbReference type="Gene3D" id="3.40.50.300">
    <property type="entry name" value="P-loop containing nucleotide triphosphate hydrolases"/>
    <property type="match status" value="1"/>
</dbReference>
<reference evidence="4" key="2">
    <citation type="journal article" date="2012" name="Environ. Microbiol.">
        <title>Genomic content of uncultured Bacteroidetes from contrasting oceanic provinces in the North Atlantic Ocean.</title>
        <authorList>
            <person name="Gomez-Pereira P.R."/>
            <person name="Schuler M."/>
            <person name="Fuchs B.M."/>
            <person name="Bennke C."/>
            <person name="Teeling H."/>
            <person name="Waldmann J."/>
            <person name="Richter M."/>
            <person name="Barbe V."/>
            <person name="Bataille E."/>
            <person name="Glockner F.O."/>
            <person name="Amann R."/>
        </authorList>
    </citation>
    <scope>NUCLEOTIDE SEQUENCE</scope>
</reference>